<dbReference type="Gene3D" id="2.40.10.170">
    <property type="match status" value="1"/>
</dbReference>
<comment type="subcellular location">
    <subcellularLocation>
        <location evidence="13">Cell membrane</location>
        <topology evidence="13">Peripheral membrane protein</topology>
    </subcellularLocation>
    <subcellularLocation>
        <location evidence="1">Membrane</location>
    </subcellularLocation>
</comment>
<dbReference type="GO" id="GO:0005886">
    <property type="term" value="C:plasma membrane"/>
    <property type="evidence" value="ECO:0007669"/>
    <property type="project" value="UniProtKB-SubCell"/>
</dbReference>
<keyword evidence="8 13" id="KW-1278">Translocase</keyword>
<dbReference type="PROSITE" id="PS00152">
    <property type="entry name" value="ATPASE_ALPHA_BETA"/>
    <property type="match status" value="1"/>
</dbReference>
<dbReference type="HAMAP" id="MF_01347">
    <property type="entry name" value="ATP_synth_beta_bact"/>
    <property type="match status" value="1"/>
</dbReference>
<evidence type="ECO:0000256" key="4">
    <source>
        <dbReference type="ARBA" id="ARBA00022475"/>
    </source>
</evidence>
<keyword evidence="10 13" id="KW-0472">Membrane</keyword>
<dbReference type="GO" id="GO:0005524">
    <property type="term" value="F:ATP binding"/>
    <property type="evidence" value="ECO:0007669"/>
    <property type="project" value="UniProtKB-UniRule"/>
</dbReference>
<dbReference type="InterPro" id="IPR000194">
    <property type="entry name" value="ATPase_F1/V1/A1_a/bsu_nucl-bd"/>
</dbReference>
<dbReference type="SMART" id="SM00382">
    <property type="entry name" value="AAA"/>
    <property type="match status" value="1"/>
</dbReference>
<dbReference type="Pfam" id="PF00006">
    <property type="entry name" value="ATP-synt_ab"/>
    <property type="match status" value="1"/>
</dbReference>
<comment type="similarity">
    <text evidence="2 13">Belongs to the ATPase alpha/beta chains family.</text>
</comment>
<comment type="catalytic activity">
    <reaction evidence="13">
        <text>ATP + H2O + 4 H(+)(in) = ADP + phosphate + 5 H(+)(out)</text>
        <dbReference type="Rhea" id="RHEA:57720"/>
        <dbReference type="ChEBI" id="CHEBI:15377"/>
        <dbReference type="ChEBI" id="CHEBI:15378"/>
        <dbReference type="ChEBI" id="CHEBI:30616"/>
        <dbReference type="ChEBI" id="CHEBI:43474"/>
        <dbReference type="ChEBI" id="CHEBI:456216"/>
        <dbReference type="EC" id="7.1.2.2"/>
    </reaction>
</comment>
<comment type="caution">
    <text evidence="16">The sequence shown here is derived from an EMBL/GenBank/DDBJ whole genome shotgun (WGS) entry which is preliminary data.</text>
</comment>
<dbReference type="CDD" id="cd01133">
    <property type="entry name" value="F1-ATPase_beta_CD"/>
    <property type="match status" value="1"/>
</dbReference>
<evidence type="ECO:0000256" key="5">
    <source>
        <dbReference type="ARBA" id="ARBA00022741"/>
    </source>
</evidence>
<dbReference type="NCBIfam" id="TIGR03305">
    <property type="entry name" value="alt_F1F0_F1_bet"/>
    <property type="match status" value="1"/>
</dbReference>
<keyword evidence="4 13" id="KW-1003">Cell membrane</keyword>
<dbReference type="Proteomes" id="UP000031473">
    <property type="component" value="Unassembled WGS sequence"/>
</dbReference>
<dbReference type="Gene3D" id="1.10.1140.10">
    <property type="entry name" value="Bovine Mitochondrial F1-atpase, Atp Synthase Beta Chain, Chain D, domain 3"/>
    <property type="match status" value="1"/>
</dbReference>
<dbReference type="Pfam" id="PF02874">
    <property type="entry name" value="ATP-synt_ab_N"/>
    <property type="match status" value="1"/>
</dbReference>
<protein>
    <recommendedName>
        <fullName evidence="13">ATP synthase subunit beta</fullName>
        <ecNumber evidence="13">7.1.2.2</ecNumber>
    </recommendedName>
    <alternativeName>
        <fullName evidence="13">ATP synthase F1 sector subunit beta</fullName>
    </alternativeName>
    <alternativeName>
        <fullName evidence="13">F-ATPase subunit beta</fullName>
    </alternativeName>
</protein>
<dbReference type="GO" id="GO:0016787">
    <property type="term" value="F:hydrolase activity"/>
    <property type="evidence" value="ECO:0007669"/>
    <property type="project" value="UniProtKB-KW"/>
</dbReference>
<feature type="compositionally biased region" description="Basic and acidic residues" evidence="14">
    <location>
        <begin position="463"/>
        <end position="488"/>
    </location>
</feature>
<proteinExistence type="inferred from homology"/>
<evidence type="ECO:0000256" key="6">
    <source>
        <dbReference type="ARBA" id="ARBA00022781"/>
    </source>
</evidence>
<evidence type="ECO:0000256" key="3">
    <source>
        <dbReference type="ARBA" id="ARBA00022448"/>
    </source>
</evidence>
<comment type="function">
    <text evidence="13">Produces ATP from ADP in the presence of a proton gradient across the membrane. The catalytic sites are hosted primarily by the beta subunits.</text>
</comment>
<evidence type="ECO:0000256" key="13">
    <source>
        <dbReference type="HAMAP-Rule" id="MF_01347"/>
    </source>
</evidence>
<gene>
    <name evidence="13" type="primary">atpD</name>
    <name evidence="16" type="ORF">OA86_13895</name>
</gene>
<evidence type="ECO:0000313" key="16">
    <source>
        <dbReference type="EMBL" id="KIA86008.1"/>
    </source>
</evidence>
<keyword evidence="17" id="KW-1185">Reference proteome</keyword>
<keyword evidence="5 13" id="KW-0547">Nucleotide-binding</keyword>
<dbReference type="Gene3D" id="3.40.50.300">
    <property type="entry name" value="P-loop containing nucleotide triphosphate hydrolases"/>
    <property type="match status" value="1"/>
</dbReference>
<evidence type="ECO:0000256" key="12">
    <source>
        <dbReference type="ARBA" id="ARBA00023310"/>
    </source>
</evidence>
<keyword evidence="12 13" id="KW-0066">ATP synthesis</keyword>
<dbReference type="AlphaFoldDB" id="A0A0C1F221"/>
<dbReference type="SUPFAM" id="SSF50615">
    <property type="entry name" value="N-terminal domain of alpha and beta subunits of F1 ATP synthase"/>
    <property type="match status" value="1"/>
</dbReference>
<dbReference type="InterPro" id="IPR017691">
    <property type="entry name" value="Alt_ATPase_F1_bsu"/>
</dbReference>
<dbReference type="InterPro" id="IPR020003">
    <property type="entry name" value="ATPase_a/bsu_AS"/>
</dbReference>
<keyword evidence="9 13" id="KW-0406">Ion transport</keyword>
<dbReference type="CDD" id="cd18115">
    <property type="entry name" value="ATP-synt_F1_beta_N"/>
    <property type="match status" value="1"/>
</dbReference>
<dbReference type="Pfam" id="PF22919">
    <property type="entry name" value="ATP-synt_VA_C"/>
    <property type="match status" value="1"/>
</dbReference>
<dbReference type="InterPro" id="IPR004100">
    <property type="entry name" value="ATPase_F1/V1/A1_a/bsu_N"/>
</dbReference>
<evidence type="ECO:0000256" key="1">
    <source>
        <dbReference type="ARBA" id="ARBA00004370"/>
    </source>
</evidence>
<evidence type="ECO:0000256" key="8">
    <source>
        <dbReference type="ARBA" id="ARBA00022967"/>
    </source>
</evidence>
<feature type="domain" description="AAA+ ATPase" evidence="15">
    <location>
        <begin position="148"/>
        <end position="333"/>
    </location>
</feature>
<dbReference type="CDD" id="cd18110">
    <property type="entry name" value="ATP-synt_F1_beta_C"/>
    <property type="match status" value="1"/>
</dbReference>
<reference evidence="16 17" key="1">
    <citation type="submission" date="2014-10" db="EMBL/GenBank/DDBJ databases">
        <title>Kaistella jeonii genome.</title>
        <authorList>
            <person name="Clayton J.T."/>
            <person name="Newman J.D."/>
        </authorList>
    </citation>
    <scope>NUCLEOTIDE SEQUENCE [LARGE SCALE GENOMIC DNA]</scope>
    <source>
        <strain evidence="16 17">DSM 17048</strain>
    </source>
</reference>
<dbReference type="PANTHER" id="PTHR15184">
    <property type="entry name" value="ATP SYNTHASE"/>
    <property type="match status" value="1"/>
</dbReference>
<dbReference type="InterPro" id="IPR050053">
    <property type="entry name" value="ATPase_alpha/beta_chains"/>
</dbReference>
<dbReference type="InterPro" id="IPR005722">
    <property type="entry name" value="ATP_synth_F1_bsu"/>
</dbReference>
<keyword evidence="11 13" id="KW-0139">CF(1)</keyword>
<feature type="binding site" evidence="13">
    <location>
        <begin position="156"/>
        <end position="163"/>
    </location>
    <ligand>
        <name>ATP</name>
        <dbReference type="ChEBI" id="CHEBI:30616"/>
    </ligand>
</feature>
<dbReference type="InterPro" id="IPR003593">
    <property type="entry name" value="AAA+_ATPase"/>
</dbReference>
<keyword evidence="16" id="KW-0378">Hydrolase</keyword>
<dbReference type="EMBL" id="JSYL01000015">
    <property type="protein sequence ID" value="KIA86008.1"/>
    <property type="molecule type" value="Genomic_DNA"/>
</dbReference>
<evidence type="ECO:0000256" key="9">
    <source>
        <dbReference type="ARBA" id="ARBA00023065"/>
    </source>
</evidence>
<organism evidence="16 17">
    <name type="scientific">Kaistella jeonii</name>
    <dbReference type="NCBI Taxonomy" id="266749"/>
    <lineage>
        <taxon>Bacteria</taxon>
        <taxon>Pseudomonadati</taxon>
        <taxon>Bacteroidota</taxon>
        <taxon>Flavobacteriia</taxon>
        <taxon>Flavobacteriales</taxon>
        <taxon>Weeksellaceae</taxon>
        <taxon>Chryseobacterium group</taxon>
        <taxon>Kaistella</taxon>
    </lineage>
</organism>
<dbReference type="NCBIfam" id="TIGR01039">
    <property type="entry name" value="atpD"/>
    <property type="match status" value="1"/>
</dbReference>
<dbReference type="GO" id="GO:0046933">
    <property type="term" value="F:proton-transporting ATP synthase activity, rotational mechanism"/>
    <property type="evidence" value="ECO:0007669"/>
    <property type="project" value="UniProtKB-UniRule"/>
</dbReference>
<keyword evidence="7 13" id="KW-0067">ATP-binding</keyword>
<evidence type="ECO:0000256" key="2">
    <source>
        <dbReference type="ARBA" id="ARBA00008936"/>
    </source>
</evidence>
<dbReference type="GO" id="GO:0046961">
    <property type="term" value="F:proton-transporting ATPase activity, rotational mechanism"/>
    <property type="evidence" value="ECO:0007669"/>
    <property type="project" value="InterPro"/>
</dbReference>
<dbReference type="InterPro" id="IPR027417">
    <property type="entry name" value="P-loop_NTPase"/>
</dbReference>
<dbReference type="FunFam" id="1.10.1140.10:FF:000006">
    <property type="entry name" value="ATP synthase subunit beta"/>
    <property type="match status" value="1"/>
</dbReference>
<keyword evidence="6 13" id="KW-0375">Hydrogen ion transport</keyword>
<keyword evidence="3 13" id="KW-0813">Transport</keyword>
<dbReference type="EC" id="7.1.2.2" evidence="13"/>
<dbReference type="FunFam" id="3.40.50.300:FF:001630">
    <property type="entry name" value="ATP synthase subunit beta"/>
    <property type="match status" value="1"/>
</dbReference>
<evidence type="ECO:0000256" key="14">
    <source>
        <dbReference type="SAM" id="MobiDB-lite"/>
    </source>
</evidence>
<dbReference type="PANTHER" id="PTHR15184:SF71">
    <property type="entry name" value="ATP SYNTHASE SUBUNIT BETA, MITOCHONDRIAL"/>
    <property type="match status" value="1"/>
</dbReference>
<dbReference type="SUPFAM" id="SSF47917">
    <property type="entry name" value="C-terminal domain of alpha and beta subunits of F1 ATP synthase"/>
    <property type="match status" value="1"/>
</dbReference>
<evidence type="ECO:0000256" key="11">
    <source>
        <dbReference type="ARBA" id="ARBA00023196"/>
    </source>
</evidence>
<dbReference type="OrthoDB" id="9802718at2"/>
<dbReference type="InterPro" id="IPR036121">
    <property type="entry name" value="ATPase_F1/V1/A1_a/bsu_N_sf"/>
</dbReference>
<evidence type="ECO:0000313" key="17">
    <source>
        <dbReference type="Proteomes" id="UP000031473"/>
    </source>
</evidence>
<evidence type="ECO:0000256" key="10">
    <source>
        <dbReference type="ARBA" id="ARBA00023136"/>
    </source>
</evidence>
<dbReference type="InterPro" id="IPR055190">
    <property type="entry name" value="ATP-synt_VA_C"/>
</dbReference>
<feature type="region of interest" description="Disordered" evidence="14">
    <location>
        <begin position="463"/>
        <end position="497"/>
    </location>
</feature>
<evidence type="ECO:0000256" key="7">
    <source>
        <dbReference type="ARBA" id="ARBA00022840"/>
    </source>
</evidence>
<sequence length="497" mass="55316">MPFIVEKNLNIGKVTRIRGSVVDIFFQNDLPAINTLLLTGKDNEIKIEVYTQLDEHHLRGVSLNPTQGLARGMAVLSTGKQLSVPVGKNIMGRMFDVFGNPIDHLEPPKDVIWKSIHQLPPPLSERSIKSEVFITGIKAIDVLIPLERGGKAGLFGGAGVGKTVLLTEIIHNMVGHDKGVSMFCGIGERCREGNELYNTMKDADLLKDMVMLFGQMNEPPGARFRVGHAALTMAEYFRDEEHRDVLLLIDNIFRFIQAGMEVSGLMGQMPSRLGYQPTMGTELSELEERIAYTNSGAITSIQAVYVPADDLTDPAAVHTFSHLSASIALSRKKASEGLYPSIDFLQSNSKMTSAEIIGDKHYNLAQQIRQTLAQYEELKDIISMLGLEQLSVKDRNVVNRARKLERFLTQPFFATEQFSGIKGKQVSLEDALDGCERILADEFKDYPESAFYMIGSIDEIQKVEKKDENQEEKPKTDKETAEKSENKVAVKKPVVNV</sequence>
<name>A0A0C1F221_9FLAO</name>
<dbReference type="GO" id="GO:0045259">
    <property type="term" value="C:proton-transporting ATP synthase complex"/>
    <property type="evidence" value="ECO:0007669"/>
    <property type="project" value="UniProtKB-KW"/>
</dbReference>
<dbReference type="InterPro" id="IPR024034">
    <property type="entry name" value="ATPase_F1/V1_b/a_C"/>
</dbReference>
<evidence type="ECO:0000259" key="15">
    <source>
        <dbReference type="SMART" id="SM00382"/>
    </source>
</evidence>
<dbReference type="STRING" id="266749.SAMN05421876_11649"/>
<accession>A0A0C1F221</accession>
<dbReference type="SUPFAM" id="SSF52540">
    <property type="entry name" value="P-loop containing nucleoside triphosphate hydrolases"/>
    <property type="match status" value="1"/>
</dbReference>